<sequence>MKAKIAVNLTTSNISQIVHLIPELRRTAERMAIKAQLGTEDTQQAIRDLYGLVVKNLPFTTVASDRDVVRTGPEFCFAYIEWFVKEEHWGKHCFSHLKSLPVVCRPLVLRRTLVRSAHYPRCLQPNMRILPFDSAPERETPTWFDTSKWAS</sequence>
<proteinExistence type="predicted"/>
<protein>
    <submittedName>
        <fullName evidence="1">Uncharacterized protein</fullName>
    </submittedName>
</protein>
<evidence type="ECO:0000313" key="2">
    <source>
        <dbReference type="Proteomes" id="UP000805649"/>
    </source>
</evidence>
<dbReference type="Proteomes" id="UP000805649">
    <property type="component" value="Unassembled WGS sequence"/>
</dbReference>
<gene>
    <name evidence="1" type="ORF">CTRU02_215811</name>
</gene>
<accession>A0ACC3YBR2</accession>
<name>A0ACC3YBR2_COLTU</name>
<keyword evidence="2" id="KW-1185">Reference proteome</keyword>
<organism evidence="1 2">
    <name type="scientific">Colletotrichum truncatum</name>
    <name type="common">Anthracnose fungus</name>
    <name type="synonym">Colletotrichum capsici</name>
    <dbReference type="NCBI Taxonomy" id="5467"/>
    <lineage>
        <taxon>Eukaryota</taxon>
        <taxon>Fungi</taxon>
        <taxon>Dikarya</taxon>
        <taxon>Ascomycota</taxon>
        <taxon>Pezizomycotina</taxon>
        <taxon>Sordariomycetes</taxon>
        <taxon>Hypocreomycetidae</taxon>
        <taxon>Glomerellales</taxon>
        <taxon>Glomerellaceae</taxon>
        <taxon>Colletotrichum</taxon>
        <taxon>Colletotrichum truncatum species complex</taxon>
    </lineage>
</organism>
<dbReference type="EMBL" id="VUJX02000020">
    <property type="protein sequence ID" value="KAL0929270.1"/>
    <property type="molecule type" value="Genomic_DNA"/>
</dbReference>
<evidence type="ECO:0000313" key="1">
    <source>
        <dbReference type="EMBL" id="KAL0929270.1"/>
    </source>
</evidence>
<comment type="caution">
    <text evidence="1">The sequence shown here is derived from an EMBL/GenBank/DDBJ whole genome shotgun (WGS) entry which is preliminary data.</text>
</comment>
<reference evidence="1 2" key="1">
    <citation type="journal article" date="2020" name="Phytopathology">
        <title>Genome Sequence Resources of Colletotrichum truncatum, C. plurivorum, C. musicola, and C. sojae: Four Species Pathogenic to Soybean (Glycine max).</title>
        <authorList>
            <person name="Rogerio F."/>
            <person name="Boufleur T.R."/>
            <person name="Ciampi-Guillardi M."/>
            <person name="Sukno S.A."/>
            <person name="Thon M.R."/>
            <person name="Massola Junior N.S."/>
            <person name="Baroncelli R."/>
        </authorList>
    </citation>
    <scope>NUCLEOTIDE SEQUENCE [LARGE SCALE GENOMIC DNA]</scope>
    <source>
        <strain evidence="1 2">CMES1059</strain>
    </source>
</reference>